<dbReference type="InterPro" id="IPR027785">
    <property type="entry name" value="UvrD-like_helicase_C"/>
</dbReference>
<keyword evidence="2 3" id="KW-0067">ATP-binding</keyword>
<dbReference type="AlphaFoldDB" id="A0A178MC70"/>
<dbReference type="Gene3D" id="2.30.30.940">
    <property type="match status" value="1"/>
</dbReference>
<feature type="domain" description="Helix-hairpin-helix DNA-binding motif class 1" evidence="4">
    <location>
        <begin position="182"/>
        <end position="201"/>
    </location>
</feature>
<dbReference type="HAMAP" id="MF_01488">
    <property type="entry name" value="RecD2"/>
    <property type="match status" value="1"/>
</dbReference>
<dbReference type="GO" id="GO:0006281">
    <property type="term" value="P:DNA repair"/>
    <property type="evidence" value="ECO:0007669"/>
    <property type="project" value="InterPro"/>
</dbReference>
<dbReference type="Pfam" id="PF14490">
    <property type="entry name" value="HHH_RecD2"/>
    <property type="match status" value="1"/>
</dbReference>
<feature type="domain" description="AAA+ ATPase" evidence="5">
    <location>
        <begin position="343"/>
        <end position="490"/>
    </location>
</feature>
<dbReference type="Pfam" id="PF23139">
    <property type="entry name" value="OB_YrrC"/>
    <property type="match status" value="1"/>
</dbReference>
<keyword evidence="3" id="KW-0347">Helicase</keyword>
<evidence type="ECO:0000259" key="4">
    <source>
        <dbReference type="SMART" id="SM00278"/>
    </source>
</evidence>
<dbReference type="InterPro" id="IPR041451">
    <property type="entry name" value="RecD2_SH13"/>
</dbReference>
<name>A0A178MC70_9CHLR</name>
<feature type="domain" description="Helix-hairpin-helix DNA-binding motif class 1" evidence="4">
    <location>
        <begin position="90"/>
        <end position="104"/>
    </location>
</feature>
<dbReference type="Gene3D" id="3.40.50.300">
    <property type="entry name" value="P-loop containing nucleotide triphosphate hydrolases"/>
    <property type="match status" value="2"/>
</dbReference>
<keyword evidence="1 3" id="KW-0547">Nucleotide-binding</keyword>
<dbReference type="STRING" id="1707952.A6A03_13365"/>
<evidence type="ECO:0000313" key="6">
    <source>
        <dbReference type="EMBL" id="OAN46126.1"/>
    </source>
</evidence>
<dbReference type="InterPro" id="IPR003593">
    <property type="entry name" value="AAA+_ATPase"/>
</dbReference>
<dbReference type="GO" id="GO:0009338">
    <property type="term" value="C:exodeoxyribonuclease V complex"/>
    <property type="evidence" value="ECO:0007669"/>
    <property type="project" value="TreeGrafter"/>
</dbReference>
<dbReference type="SUPFAM" id="SSF52540">
    <property type="entry name" value="P-loop containing nucleoside triphosphate hydrolases"/>
    <property type="match status" value="1"/>
</dbReference>
<feature type="binding site" evidence="3">
    <location>
        <begin position="354"/>
        <end position="358"/>
    </location>
    <ligand>
        <name>ATP</name>
        <dbReference type="ChEBI" id="CHEBI:30616"/>
    </ligand>
</feature>
<dbReference type="EC" id="5.6.2.3" evidence="3"/>
<dbReference type="InterPro" id="IPR006345">
    <property type="entry name" value="RecD2"/>
</dbReference>
<dbReference type="InterPro" id="IPR029493">
    <property type="entry name" value="RecD2-like_HHH"/>
</dbReference>
<dbReference type="RefSeq" id="WP_066786347.1">
    <property type="nucleotide sequence ID" value="NZ_LWQS01000048.1"/>
</dbReference>
<dbReference type="SMART" id="SM00382">
    <property type="entry name" value="AAA"/>
    <property type="match status" value="1"/>
</dbReference>
<dbReference type="SMART" id="SM00278">
    <property type="entry name" value="HhH1"/>
    <property type="match status" value="3"/>
</dbReference>
<dbReference type="PANTHER" id="PTHR43788:SF6">
    <property type="entry name" value="DNA HELICASE B"/>
    <property type="match status" value="1"/>
</dbReference>
<keyword evidence="3" id="KW-0238">DNA-binding</keyword>
<dbReference type="Pfam" id="PF13538">
    <property type="entry name" value="UvrD_C_2"/>
    <property type="match status" value="1"/>
</dbReference>
<protein>
    <recommendedName>
        <fullName evidence="3">ATP-dependent RecD2 DNA helicase</fullName>
        <ecNumber evidence="3">5.6.2.3</ecNumber>
    </recommendedName>
    <alternativeName>
        <fullName evidence="3">DNA 5'-3' helicase subunit RecD2</fullName>
    </alternativeName>
</protein>
<reference evidence="6 7" key="1">
    <citation type="submission" date="2016-04" db="EMBL/GenBank/DDBJ databases">
        <title>Chloroflexus islandicus sp. nov., a thermophilic filamentous anoxygenic phototrophic bacterium from geyser Strokkur (Iceland).</title>
        <authorList>
            <person name="Gaisin V.A."/>
            <person name="Kalashnikov A.M."/>
            <person name="Sukhacheva M.V."/>
            <person name="Grouzdev D.S."/>
            <person name="Ivanov T.M."/>
            <person name="Kuznetsov B."/>
            <person name="Gorlenko V.M."/>
        </authorList>
    </citation>
    <scope>NUCLEOTIDE SEQUENCE [LARGE SCALE GENOMIC DNA]</scope>
    <source>
        <strain evidence="7">isl-2</strain>
    </source>
</reference>
<comment type="caution">
    <text evidence="6">The sequence shown here is derived from an EMBL/GenBank/DDBJ whole genome shotgun (WGS) entry which is preliminary data.</text>
</comment>
<proteinExistence type="inferred from homology"/>
<dbReference type="Pfam" id="PF18335">
    <property type="entry name" value="SH3_13"/>
    <property type="match status" value="1"/>
</dbReference>
<dbReference type="GO" id="GO:0043139">
    <property type="term" value="F:5'-3' DNA helicase activity"/>
    <property type="evidence" value="ECO:0007669"/>
    <property type="project" value="UniProtKB-UniRule"/>
</dbReference>
<dbReference type="NCBIfam" id="TIGR01448">
    <property type="entry name" value="recD_rel"/>
    <property type="match status" value="1"/>
</dbReference>
<dbReference type="GO" id="GO:0005524">
    <property type="term" value="F:ATP binding"/>
    <property type="evidence" value="ECO:0007669"/>
    <property type="project" value="UniProtKB-UniRule"/>
</dbReference>
<dbReference type="PANTHER" id="PTHR43788">
    <property type="entry name" value="DNA2/NAM7 HELICASE FAMILY MEMBER"/>
    <property type="match status" value="1"/>
</dbReference>
<evidence type="ECO:0000313" key="7">
    <source>
        <dbReference type="Proteomes" id="UP000078287"/>
    </source>
</evidence>
<evidence type="ECO:0000256" key="1">
    <source>
        <dbReference type="ARBA" id="ARBA00022741"/>
    </source>
</evidence>
<comment type="function">
    <text evidence="3">DNA-dependent ATPase and ATP-dependent 5'-3' DNA helicase. Has no activity on blunt DNA or DNA with 3'-overhangs, requires at least 10 bases of 5'-ssDNA for helicase activity.</text>
</comment>
<keyword evidence="7" id="KW-1185">Reference proteome</keyword>
<dbReference type="GO" id="GO:0006310">
    <property type="term" value="P:DNA recombination"/>
    <property type="evidence" value="ECO:0007669"/>
    <property type="project" value="InterPro"/>
</dbReference>
<evidence type="ECO:0000259" key="5">
    <source>
        <dbReference type="SMART" id="SM00382"/>
    </source>
</evidence>
<dbReference type="InterPro" id="IPR010994">
    <property type="entry name" value="RuvA_2-like"/>
</dbReference>
<dbReference type="Gene3D" id="1.10.150.20">
    <property type="entry name" value="5' to 3' exonuclease, C-terminal subdomain"/>
    <property type="match status" value="1"/>
</dbReference>
<evidence type="ECO:0000256" key="2">
    <source>
        <dbReference type="ARBA" id="ARBA00022840"/>
    </source>
</evidence>
<evidence type="ECO:0000256" key="3">
    <source>
        <dbReference type="HAMAP-Rule" id="MF_01488"/>
    </source>
</evidence>
<keyword evidence="3" id="KW-0413">Isomerase</keyword>
<dbReference type="CDD" id="cd17933">
    <property type="entry name" value="DEXSc_RecD-like"/>
    <property type="match status" value="1"/>
</dbReference>
<organism evidence="6 7">
    <name type="scientific">Chloroflexus islandicus</name>
    <dbReference type="NCBI Taxonomy" id="1707952"/>
    <lineage>
        <taxon>Bacteria</taxon>
        <taxon>Bacillati</taxon>
        <taxon>Chloroflexota</taxon>
        <taxon>Chloroflexia</taxon>
        <taxon>Chloroflexales</taxon>
        <taxon>Chloroflexineae</taxon>
        <taxon>Chloroflexaceae</taxon>
        <taxon>Chloroflexus</taxon>
    </lineage>
</organism>
<accession>A0A178MC70</accession>
<dbReference type="GO" id="GO:0017116">
    <property type="term" value="F:single-stranded DNA helicase activity"/>
    <property type="evidence" value="ECO:0007669"/>
    <property type="project" value="TreeGrafter"/>
</dbReference>
<dbReference type="SUPFAM" id="SSF47781">
    <property type="entry name" value="RuvA domain 2-like"/>
    <property type="match status" value="1"/>
</dbReference>
<dbReference type="EMBL" id="LWQS01000048">
    <property type="protein sequence ID" value="OAN46126.1"/>
    <property type="molecule type" value="Genomic_DNA"/>
</dbReference>
<dbReference type="CDD" id="cd18809">
    <property type="entry name" value="SF1_C_RecD"/>
    <property type="match status" value="1"/>
</dbReference>
<dbReference type="InterPro" id="IPR050534">
    <property type="entry name" value="Coronavir_polyprotein_1ab"/>
</dbReference>
<dbReference type="Pfam" id="PF13245">
    <property type="entry name" value="AAA_19"/>
    <property type="match status" value="1"/>
</dbReference>
<dbReference type="OrthoDB" id="9803432at2"/>
<comment type="catalytic activity">
    <reaction evidence="3">
        <text>ATP + H2O = ADP + phosphate + H(+)</text>
        <dbReference type="Rhea" id="RHEA:13065"/>
        <dbReference type="ChEBI" id="CHEBI:15377"/>
        <dbReference type="ChEBI" id="CHEBI:15378"/>
        <dbReference type="ChEBI" id="CHEBI:30616"/>
        <dbReference type="ChEBI" id="CHEBI:43474"/>
        <dbReference type="ChEBI" id="CHEBI:456216"/>
        <dbReference type="EC" id="5.6.2.3"/>
    </reaction>
</comment>
<dbReference type="Proteomes" id="UP000078287">
    <property type="component" value="Unassembled WGS sequence"/>
</dbReference>
<dbReference type="InterPro" id="IPR055446">
    <property type="entry name" value="RecD2_N_OB"/>
</dbReference>
<dbReference type="InterPro" id="IPR003583">
    <property type="entry name" value="Hlx-hairpin-Hlx_DNA-bd_motif"/>
</dbReference>
<keyword evidence="3" id="KW-0378">Hydrolase</keyword>
<dbReference type="GO" id="GO:0003677">
    <property type="term" value="F:DNA binding"/>
    <property type="evidence" value="ECO:0007669"/>
    <property type="project" value="UniProtKB-UniRule"/>
</dbReference>
<feature type="domain" description="Helix-hairpin-helix DNA-binding motif class 1" evidence="4">
    <location>
        <begin position="118"/>
        <end position="137"/>
    </location>
</feature>
<dbReference type="GO" id="GO:0016887">
    <property type="term" value="F:ATP hydrolysis activity"/>
    <property type="evidence" value="ECO:0007669"/>
    <property type="project" value="RHEA"/>
</dbReference>
<comment type="similarity">
    <text evidence="3">Belongs to the RecD family. RecD2 subfamily.</text>
</comment>
<dbReference type="InterPro" id="IPR027417">
    <property type="entry name" value="P-loop_NTPase"/>
</dbReference>
<sequence length="725" mass="79202">MPQLDGILERITYQSESTGYTVAQLRPAGKRDTVTIVGQLLGVQPGEQLILEGEWRDHPTHGRQFSVQRYHTRLPATIDGIRRYLGSGLIKGVGPATAKRITETFGKYTLDVLDREPERLREVPGLGHKKAEQIAAAWREQQRIKDLMLLLQDLGLPTGVAVRIYKHYGDDALAVVQHEPYRLADEVDGVGFRTADAIAAGLGIARDDPRRIAAGVRFALGQASDDGHCYLPWRELIERAASLLTVAATKVQAVVDQMLAAGQLWRDPVVTAATPAEQPIYLPPLAFAEIGVANAIRRWLAQRSALASHYAPSRWELVFAHLAERRGIDLSPQQRAAVRTALTSPVMLLTGGPGTGKTTSLRALVLLLRARGYRPLLAAPTGRAARRLSEATGIEARTIHRLLEYSPDGTFRRNADNPLACDLLVIDEASMLDVVLANQLLKATPLNAHVVIVGDADQLPSVGPGRVLGDLIDSGIVPRIHLDAIFRQAAGSGIAANARRINDGLLPEWGGHDDFYFFAAETPERCAELVVELVVERIPRRFGYDPRRDIQVLSPTHKGNAGVAALNTALQAALNPPRPGVAEYRSGATVFRVGDRVIQQRNDYDRDVYNGDTGEIIAIDAAAPTVVVRFEDGRAIRYSGLDLDDLALAYALSVHKSQGSEYPVVVLPLLLQHQPLLQRNLLYTAVTRARQLVVIVGDRRAVAAAVAAAEVERRYTGLSVRLRDQ</sequence>
<dbReference type="Gene3D" id="1.10.10.2220">
    <property type="match status" value="1"/>
</dbReference>
<gene>
    <name evidence="3" type="primary">recD2</name>
    <name evidence="6" type="ORF">A6A03_13365</name>
</gene>